<dbReference type="AlphaFoldDB" id="A0A0D2HM53"/>
<dbReference type="VEuPathDB" id="FungiDB:Z517_00895"/>
<proteinExistence type="predicted"/>
<dbReference type="Proteomes" id="UP000053029">
    <property type="component" value="Unassembled WGS sequence"/>
</dbReference>
<organism evidence="2 3">
    <name type="scientific">Fonsecaea pedrosoi CBS 271.37</name>
    <dbReference type="NCBI Taxonomy" id="1442368"/>
    <lineage>
        <taxon>Eukaryota</taxon>
        <taxon>Fungi</taxon>
        <taxon>Dikarya</taxon>
        <taxon>Ascomycota</taxon>
        <taxon>Pezizomycotina</taxon>
        <taxon>Eurotiomycetes</taxon>
        <taxon>Chaetothyriomycetidae</taxon>
        <taxon>Chaetothyriales</taxon>
        <taxon>Herpotrichiellaceae</taxon>
        <taxon>Fonsecaea</taxon>
    </lineage>
</organism>
<feature type="compositionally biased region" description="Polar residues" evidence="1">
    <location>
        <begin position="265"/>
        <end position="277"/>
    </location>
</feature>
<feature type="compositionally biased region" description="Acidic residues" evidence="1">
    <location>
        <begin position="337"/>
        <end position="352"/>
    </location>
</feature>
<feature type="compositionally biased region" description="Basic and acidic residues" evidence="1">
    <location>
        <begin position="242"/>
        <end position="252"/>
    </location>
</feature>
<evidence type="ECO:0000313" key="3">
    <source>
        <dbReference type="Proteomes" id="UP000053029"/>
    </source>
</evidence>
<evidence type="ECO:0000256" key="1">
    <source>
        <dbReference type="SAM" id="MobiDB-lite"/>
    </source>
</evidence>
<evidence type="ECO:0000313" key="2">
    <source>
        <dbReference type="EMBL" id="KIW85504.1"/>
    </source>
</evidence>
<feature type="region of interest" description="Disordered" evidence="1">
    <location>
        <begin position="302"/>
        <end position="386"/>
    </location>
</feature>
<feature type="compositionally biased region" description="Acidic residues" evidence="1">
    <location>
        <begin position="359"/>
        <end position="369"/>
    </location>
</feature>
<gene>
    <name evidence="2" type="ORF">Z517_00895</name>
</gene>
<protein>
    <submittedName>
        <fullName evidence="2">Uncharacterized protein</fullName>
    </submittedName>
</protein>
<reference evidence="2 3" key="1">
    <citation type="submission" date="2015-01" db="EMBL/GenBank/DDBJ databases">
        <title>The Genome Sequence of Fonsecaea pedrosoi CBS 271.37.</title>
        <authorList>
            <consortium name="The Broad Institute Genomics Platform"/>
            <person name="Cuomo C."/>
            <person name="de Hoog S."/>
            <person name="Gorbushina A."/>
            <person name="Stielow B."/>
            <person name="Teixiera M."/>
            <person name="Abouelleil A."/>
            <person name="Chapman S.B."/>
            <person name="Priest M."/>
            <person name="Young S.K."/>
            <person name="Wortman J."/>
            <person name="Nusbaum C."/>
            <person name="Birren B."/>
        </authorList>
    </citation>
    <scope>NUCLEOTIDE SEQUENCE [LARGE SCALE GENOMIC DNA]</scope>
    <source>
        <strain evidence="2 3">CBS 271.37</strain>
    </source>
</reference>
<keyword evidence="3" id="KW-1185">Reference proteome</keyword>
<dbReference type="EMBL" id="KN846969">
    <property type="protein sequence ID" value="KIW85504.1"/>
    <property type="molecule type" value="Genomic_DNA"/>
</dbReference>
<name>A0A0D2HM53_9EURO</name>
<dbReference type="OrthoDB" id="4153356at2759"/>
<accession>A0A0D2HM53</accession>
<dbReference type="HOGENOM" id="CLU_063702_0_0_1"/>
<sequence length="386" mass="41657">MRAQTEENPWAKADVSYTSAVWGDNVAASQVFILPTFATGEGTRQLLSITKQGISDLSVQSCELAHEARTADHEQFTIKCAVVDEHRHQRRAQGSESQTSDVRVLSAKISALRIIKDFEFYAVLVQQAHGVAEHLVGKFEQLQKVAQTVLTEQEENGTNLAKTPEAVKKLTISMKCVDSIWADIIASWKKLKRLDSGIQKGKTTLPPLRDNLKLIGINMTGAEERDSPALEGGDQDNSVADSEAKVVHKATLEESPMEETGDATEPSSSNGRSLSGTDTMGALIEKFVEKCMIRDARHYASEDGNDANLSTPALKDSDSDKPNPSSELVNTEGTQGEVEDATVADSGADGEEIAVSSEGGDEDDSDELDIICSEPSSPAKPAPEER</sequence>
<feature type="region of interest" description="Disordered" evidence="1">
    <location>
        <begin position="223"/>
        <end position="277"/>
    </location>
</feature>
<dbReference type="RefSeq" id="XP_013289312.1">
    <property type="nucleotide sequence ID" value="XM_013433858.1"/>
</dbReference>
<dbReference type="GeneID" id="25300385"/>